<comment type="caution">
    <text evidence="2">The sequence shown here is derived from an EMBL/GenBank/DDBJ whole genome shotgun (WGS) entry which is preliminary data.</text>
</comment>
<evidence type="ECO:0000313" key="3">
    <source>
        <dbReference type="Proteomes" id="UP001215151"/>
    </source>
</evidence>
<evidence type="ECO:0000313" key="2">
    <source>
        <dbReference type="EMBL" id="KAJ8462693.1"/>
    </source>
</evidence>
<feature type="compositionally biased region" description="Basic and acidic residues" evidence="1">
    <location>
        <begin position="188"/>
        <end position="202"/>
    </location>
</feature>
<sequence length="202" mass="22152">MQSSSACFQGPSGRIDFQYDTIAHSLDSLALCREEEHGGAQVAILEPDSGRLLRCTRRASSSWGKSPSSSCGEANLGLAAEAHRPIGKQYTRSALRKESENGRLGFQLRGSSASERKSFGMQYDEEETGPVRTAHQPPSGEKDEFLSEGHNACRRTCMSPPRAKTKLAKYGEDRKQMGARGLLDENVDDAHPSRSDVRPREP</sequence>
<dbReference type="Proteomes" id="UP001215151">
    <property type="component" value="Unassembled WGS sequence"/>
</dbReference>
<reference evidence="2" key="1">
    <citation type="submission" date="2022-11" db="EMBL/GenBank/DDBJ databases">
        <title>Genome Sequence of Cubamyces cubensis.</title>
        <authorList>
            <person name="Buettner E."/>
        </authorList>
    </citation>
    <scope>NUCLEOTIDE SEQUENCE</scope>
    <source>
        <strain evidence="2">MPL-01</strain>
    </source>
</reference>
<accession>A0AAD7X6E8</accession>
<protein>
    <submittedName>
        <fullName evidence="2">Uncharacterized protein</fullName>
    </submittedName>
</protein>
<dbReference type="AlphaFoldDB" id="A0AAD7X6E8"/>
<organism evidence="2 3">
    <name type="scientific">Trametes cubensis</name>
    <dbReference type="NCBI Taxonomy" id="1111947"/>
    <lineage>
        <taxon>Eukaryota</taxon>
        <taxon>Fungi</taxon>
        <taxon>Dikarya</taxon>
        <taxon>Basidiomycota</taxon>
        <taxon>Agaricomycotina</taxon>
        <taxon>Agaricomycetes</taxon>
        <taxon>Polyporales</taxon>
        <taxon>Polyporaceae</taxon>
        <taxon>Trametes</taxon>
    </lineage>
</organism>
<dbReference type="EMBL" id="JAPEVG010000445">
    <property type="protein sequence ID" value="KAJ8462693.1"/>
    <property type="molecule type" value="Genomic_DNA"/>
</dbReference>
<name>A0AAD7X6E8_9APHY</name>
<feature type="region of interest" description="Disordered" evidence="1">
    <location>
        <begin position="108"/>
        <end position="202"/>
    </location>
</feature>
<evidence type="ECO:0000256" key="1">
    <source>
        <dbReference type="SAM" id="MobiDB-lite"/>
    </source>
</evidence>
<proteinExistence type="predicted"/>
<gene>
    <name evidence="2" type="ORF">ONZ51_g10735</name>
</gene>
<keyword evidence="3" id="KW-1185">Reference proteome</keyword>